<keyword evidence="12" id="KW-0413">Isomerase</keyword>
<evidence type="ECO:0000256" key="2">
    <source>
        <dbReference type="ARBA" id="ARBA00005496"/>
    </source>
</evidence>
<comment type="similarity">
    <text evidence="2">Belongs to the glycosyl hydrolase 13 family. TreS subfamily.</text>
</comment>
<dbReference type="Pfam" id="PF16657">
    <property type="entry name" value="Malt_amylase_C"/>
    <property type="match status" value="1"/>
</dbReference>
<keyword evidence="10" id="KW-0106">Calcium</keyword>
<dbReference type="NCBIfam" id="TIGR02456">
    <property type="entry name" value="treS_nterm"/>
    <property type="match status" value="1"/>
</dbReference>
<dbReference type="GO" id="GO:0005524">
    <property type="term" value="F:ATP binding"/>
    <property type="evidence" value="ECO:0007669"/>
    <property type="project" value="UniProtKB-KW"/>
</dbReference>
<dbReference type="AlphaFoldDB" id="A0A8G2FL17"/>
<dbReference type="NCBIfam" id="TIGR02457">
    <property type="entry name" value="TreS_Cterm"/>
    <property type="match status" value="1"/>
</dbReference>
<keyword evidence="11" id="KW-0067">ATP-binding</keyword>
<dbReference type="InterPro" id="IPR013780">
    <property type="entry name" value="Glyco_hydro_b"/>
</dbReference>
<dbReference type="InterPro" id="IPR032091">
    <property type="entry name" value="Malt_amylase-like_C"/>
</dbReference>
<evidence type="ECO:0000256" key="15">
    <source>
        <dbReference type="ARBA" id="ARBA00049067"/>
    </source>
</evidence>
<evidence type="ECO:0000313" key="17">
    <source>
        <dbReference type="EMBL" id="SIQ06121.1"/>
    </source>
</evidence>
<evidence type="ECO:0000256" key="14">
    <source>
        <dbReference type="ARBA" id="ARBA00031378"/>
    </source>
</evidence>
<evidence type="ECO:0000256" key="5">
    <source>
        <dbReference type="ARBA" id="ARBA00012619"/>
    </source>
</evidence>
<evidence type="ECO:0000256" key="9">
    <source>
        <dbReference type="ARBA" id="ARBA00022741"/>
    </source>
</evidence>
<dbReference type="Gene3D" id="3.20.20.80">
    <property type="entry name" value="Glycosidases"/>
    <property type="match status" value="1"/>
</dbReference>
<dbReference type="InterPro" id="IPR045857">
    <property type="entry name" value="O16G_dom_2"/>
</dbReference>
<reference evidence="17 18" key="1">
    <citation type="submission" date="2017-01" db="EMBL/GenBank/DDBJ databases">
        <authorList>
            <person name="Varghese N."/>
            <person name="Submissions S."/>
        </authorList>
    </citation>
    <scope>NUCLEOTIDE SEQUENCE [LARGE SCALE GENOMIC DNA]</scope>
    <source>
        <strain evidence="17 18">ATCC 35905</strain>
    </source>
</reference>
<dbReference type="Gene3D" id="3.90.400.10">
    <property type="entry name" value="Oligo-1,6-glucosidase, Domain 2"/>
    <property type="match status" value="1"/>
</dbReference>
<dbReference type="Pfam" id="PF00128">
    <property type="entry name" value="Alpha-amylase"/>
    <property type="match status" value="1"/>
</dbReference>
<dbReference type="SUPFAM" id="SSF51445">
    <property type="entry name" value="(Trans)glycosidases"/>
    <property type="match status" value="1"/>
</dbReference>
<keyword evidence="7" id="KW-0808">Transferase</keyword>
<organism evidence="17 18">
    <name type="scientific">Acidiphilium rubrum</name>
    <dbReference type="NCBI Taxonomy" id="526"/>
    <lineage>
        <taxon>Bacteria</taxon>
        <taxon>Pseudomonadati</taxon>
        <taxon>Pseudomonadota</taxon>
        <taxon>Alphaproteobacteria</taxon>
        <taxon>Acetobacterales</taxon>
        <taxon>Acidocellaceae</taxon>
        <taxon>Acidiphilium</taxon>
    </lineage>
</organism>
<evidence type="ECO:0000256" key="8">
    <source>
        <dbReference type="ARBA" id="ARBA00022723"/>
    </source>
</evidence>
<dbReference type="EMBL" id="FTNE01000001">
    <property type="protein sequence ID" value="SIQ06121.1"/>
    <property type="molecule type" value="Genomic_DNA"/>
</dbReference>
<dbReference type="SUPFAM" id="SSF56112">
    <property type="entry name" value="Protein kinase-like (PK-like)"/>
    <property type="match status" value="1"/>
</dbReference>
<comment type="catalytic activity">
    <reaction evidence="1">
        <text>D-maltose = alpha,alpha-trehalose</text>
        <dbReference type="Rhea" id="RHEA:15145"/>
        <dbReference type="ChEBI" id="CHEBI:16551"/>
        <dbReference type="ChEBI" id="CHEBI:17306"/>
        <dbReference type="EC" id="5.4.99.16"/>
    </reaction>
</comment>
<dbReference type="PANTHER" id="PTHR10357:SF219">
    <property type="entry name" value="MALTOSE ALPHA-D-GLUCOSYLTRANSFERASE"/>
    <property type="match status" value="1"/>
</dbReference>
<dbReference type="PANTHER" id="PTHR10357">
    <property type="entry name" value="ALPHA-AMYLASE FAMILY MEMBER"/>
    <property type="match status" value="1"/>
</dbReference>
<dbReference type="GO" id="GO:0016740">
    <property type="term" value="F:transferase activity"/>
    <property type="evidence" value="ECO:0007669"/>
    <property type="project" value="UniProtKB-KW"/>
</dbReference>
<dbReference type="OrthoDB" id="9805159at2"/>
<dbReference type="InterPro" id="IPR012810">
    <property type="entry name" value="TreS/a-amylase_N"/>
</dbReference>
<dbReference type="GO" id="GO:0005975">
    <property type="term" value="P:carbohydrate metabolic process"/>
    <property type="evidence" value="ECO:0007669"/>
    <property type="project" value="InterPro"/>
</dbReference>
<dbReference type="Gene3D" id="2.60.40.1180">
    <property type="entry name" value="Golgi alpha-mannosidase II"/>
    <property type="match status" value="1"/>
</dbReference>
<evidence type="ECO:0000313" key="18">
    <source>
        <dbReference type="Proteomes" id="UP000186308"/>
    </source>
</evidence>
<keyword evidence="9" id="KW-0547">Nucleotide-binding</keyword>
<evidence type="ECO:0000256" key="4">
    <source>
        <dbReference type="ARBA" id="ARBA00011962"/>
    </source>
</evidence>
<dbReference type="SMART" id="SM00642">
    <property type="entry name" value="Aamy"/>
    <property type="match status" value="1"/>
</dbReference>
<dbReference type="InterPro" id="IPR011009">
    <property type="entry name" value="Kinase-like_dom_sf"/>
</dbReference>
<evidence type="ECO:0000256" key="11">
    <source>
        <dbReference type="ARBA" id="ARBA00022840"/>
    </source>
</evidence>
<dbReference type="Pfam" id="PF18085">
    <property type="entry name" value="Mak_N_cap"/>
    <property type="match status" value="1"/>
</dbReference>
<dbReference type="InterPro" id="IPR017853">
    <property type="entry name" value="GH"/>
</dbReference>
<evidence type="ECO:0000256" key="12">
    <source>
        <dbReference type="ARBA" id="ARBA00023235"/>
    </source>
</evidence>
<feature type="domain" description="Glycosyl hydrolase family 13 catalytic" evidence="16">
    <location>
        <begin position="27"/>
        <end position="426"/>
    </location>
</feature>
<name>A0A8G2FL17_ACIRU</name>
<evidence type="ECO:0000256" key="1">
    <source>
        <dbReference type="ARBA" id="ARBA00001595"/>
    </source>
</evidence>
<dbReference type="Proteomes" id="UP000186308">
    <property type="component" value="Unassembled WGS sequence"/>
</dbReference>
<comment type="similarity">
    <text evidence="3">Belongs to the aminoglycoside phosphotransferase family.</text>
</comment>
<dbReference type="GO" id="GO:0047471">
    <property type="term" value="F:maltose alpha-D-glucosyltransferase activity"/>
    <property type="evidence" value="ECO:0007669"/>
    <property type="project" value="UniProtKB-EC"/>
</dbReference>
<dbReference type="CDD" id="cd11334">
    <property type="entry name" value="AmyAc_TreS"/>
    <property type="match status" value="1"/>
</dbReference>
<evidence type="ECO:0000256" key="10">
    <source>
        <dbReference type="ARBA" id="ARBA00022837"/>
    </source>
</evidence>
<evidence type="ECO:0000259" key="16">
    <source>
        <dbReference type="SMART" id="SM00642"/>
    </source>
</evidence>
<dbReference type="EC" id="2.7.1.175" evidence="4"/>
<protein>
    <recommendedName>
        <fullName evidence="6">Maltokinase</fullName>
        <ecNumber evidence="4">2.7.1.175</ecNumber>
        <ecNumber evidence="5">5.4.99.16</ecNumber>
    </recommendedName>
    <alternativeName>
        <fullName evidence="14">Maltose alpha-D-glucosyltransferase</fullName>
    </alternativeName>
    <alternativeName>
        <fullName evidence="13">Maltose-1-phosphate synthase</fullName>
    </alternativeName>
</protein>
<evidence type="ECO:0000256" key="7">
    <source>
        <dbReference type="ARBA" id="ARBA00022679"/>
    </source>
</evidence>
<keyword evidence="8" id="KW-0479">Metal-binding</keyword>
<comment type="catalytic activity">
    <reaction evidence="15">
        <text>D-maltose + ATP = alpha-maltose 1-phosphate + ADP + H(+)</text>
        <dbReference type="Rhea" id="RHEA:31915"/>
        <dbReference type="ChEBI" id="CHEBI:15378"/>
        <dbReference type="ChEBI" id="CHEBI:17306"/>
        <dbReference type="ChEBI" id="CHEBI:30616"/>
        <dbReference type="ChEBI" id="CHEBI:63576"/>
        <dbReference type="ChEBI" id="CHEBI:456216"/>
        <dbReference type="EC" id="2.7.1.175"/>
    </reaction>
</comment>
<gene>
    <name evidence="17" type="ORF">SAMN05421828_101123</name>
</gene>
<dbReference type="InterPro" id="IPR012811">
    <property type="entry name" value="TreS_maltokin_C_dom"/>
</dbReference>
<comment type="caution">
    <text evidence="17">The sequence shown here is derived from an EMBL/GenBank/DDBJ whole genome shotgun (WGS) entry which is preliminary data.</text>
</comment>
<dbReference type="InterPro" id="IPR006047">
    <property type="entry name" value="GH13_cat_dom"/>
</dbReference>
<dbReference type="EC" id="5.4.99.16" evidence="5"/>
<dbReference type="Gene3D" id="3.90.1200.10">
    <property type="match status" value="1"/>
</dbReference>
<sequence length="1108" mass="123984">MTKLGKFVTPSISDADPLWYKDAVIYQVHVKSFFDKNNDGVGDFAGLMEKLDYIAELGVTAIWLLPFYPSPRRDDGYDISAYRAVHEEYGTLSDLKRLIEAAHRRDIRVITELVINHTSDQHPWFQKARAAKPGSAARDYYVWSDTDQKYDGTRIIFLDTEKSNWTWDPVAGAYYWHRFYSHQPDLNFDNPRVLQEVLGVMRFWLDLGVDGLRLDAVPYLIEREGTNNENLPETHAILKQIRTAMDAHAPGRMLLAEANQWPEDAQQYFGDGDECHMSFHFPLMPRMYMAIAQEDRFPISDIMRQTPAILETCQWAIFLRNHDELTLEMVTDSERDYLWETYAADRRARLNLGIRRRLAPLLEHDRRRIELMNGLLFSMPGTPVIYYGDEIGMGDNIHLGDRDGVRTPMQWSPDRNGGFSRVDPAQLVLPPIMDPIYGYQALNVEAQAADQHSLLNWTRRMLAVRKRHRAFGRGALRFLYPGNRKILAYLREFTDSDGRDETILCVYNLSRIAQAVELDLSAFEHRIPVDLVGGSPFPPVGQLPYMLTLPPYAFYWFSLATEAALPSWRIQPSEPLPEFATLVMRKGLSDLLNAETRAILETESLPNYLARRRWFAAKDQKISAATLGRADIVGSETAGLLLAEVNVEVGGTLQTYQVPLAVSWDDAPSNPMAQQLALARIRHHRRIGYLTDAFAIDALPRNIIAGLKARTTLAVRDGEIKFLPTAQIDDLPDMQDAEIRRFSAEQSNSSMIVGDTAIIKVLRRIEGGIHPETEMTRFLTDAGYANTPALLGEIVRTDSDGVGHTLIVAQRFVRNQGDAWQWTLDTLTRAVDTAIHAELDDAGEADALAGYLPFAAAMGRRLAEMHAALATPDTAPDFRPEPAADRDVARWTQGAKQQLAAAFAALERARPLAAADTLALIDQLAASRKRLEAALPGLAQSGVGTLKTRIHGDFHLGQILAAQGDAYLIDFEGEPAKSLAERRAKGSALRDVAGLLRSFDYAAASVERAVPTSTERARERSHAMVQRFVKDASASFLEAYHTTAVAAAHPWLSEAAWDDLLTLFLIEKSAYEICYESANRPTWLIIPLTGLANLAAQITTGAQDASMG</sequence>
<keyword evidence="18" id="KW-1185">Reference proteome</keyword>
<dbReference type="GO" id="GO:0046872">
    <property type="term" value="F:metal ion binding"/>
    <property type="evidence" value="ECO:0007669"/>
    <property type="project" value="UniProtKB-KW"/>
</dbReference>
<evidence type="ECO:0000256" key="13">
    <source>
        <dbReference type="ARBA" id="ARBA00031251"/>
    </source>
</evidence>
<dbReference type="FunFam" id="3.20.20.80:FF:000055">
    <property type="entry name" value="Trehalose synthase"/>
    <property type="match status" value="1"/>
</dbReference>
<dbReference type="SUPFAM" id="SSF51011">
    <property type="entry name" value="Glycosyl hydrolase domain"/>
    <property type="match status" value="1"/>
</dbReference>
<evidence type="ECO:0000256" key="6">
    <source>
        <dbReference type="ARBA" id="ARBA00013882"/>
    </source>
</evidence>
<evidence type="ECO:0000256" key="3">
    <source>
        <dbReference type="ARBA" id="ARBA00006219"/>
    </source>
</evidence>
<accession>A0A8G2FL17</accession>
<dbReference type="RefSeq" id="WP_029311485.1">
    <property type="nucleotide sequence ID" value="NZ_FTNE01000001.1"/>
</dbReference>
<dbReference type="InterPro" id="IPR040999">
    <property type="entry name" value="Mak_N_cap"/>
</dbReference>
<proteinExistence type="inferred from homology"/>